<proteinExistence type="predicted"/>
<reference evidence="1 2" key="1">
    <citation type="submission" date="2010-09" db="EMBL/GenBank/DDBJ databases">
        <authorList>
            <person name="Weinstock G."/>
            <person name="Sodergren E."/>
            <person name="Clifton S."/>
            <person name="Fulton L."/>
            <person name="Fulton B."/>
            <person name="Courtney L."/>
            <person name="Fronick C."/>
            <person name="Harrison M."/>
            <person name="Strong C."/>
            <person name="Farmer C."/>
            <person name="Delahaunty K."/>
            <person name="Markovic C."/>
            <person name="Hall O."/>
            <person name="Minx P."/>
            <person name="Tomlinson C."/>
            <person name="Mitreva M."/>
            <person name="Hou S."/>
            <person name="Chen J."/>
            <person name="Wollam A."/>
            <person name="Pepin K.H."/>
            <person name="Johnson M."/>
            <person name="Bhonagiri V."/>
            <person name="Zhang X."/>
            <person name="Suruliraj S."/>
            <person name="Warren W."/>
            <person name="Chinwalla A."/>
            <person name="Mardis E.R."/>
            <person name="Wilson R.K."/>
        </authorList>
    </citation>
    <scope>NUCLEOTIDE SEQUENCE [LARGE SCALE GENOMIC DNA]</scope>
    <source>
        <strain evidence="1 2">MS 85-1</strain>
    </source>
</reference>
<evidence type="ECO:0000313" key="2">
    <source>
        <dbReference type="Proteomes" id="UP000005056"/>
    </source>
</evidence>
<name>A0AAN3SD08_ECOLX</name>
<dbReference type="EMBL" id="ADWQ01000033">
    <property type="protein sequence ID" value="EFU33380.1"/>
    <property type="molecule type" value="Genomic_DNA"/>
</dbReference>
<protein>
    <submittedName>
        <fullName evidence="1">Uncharacterized protein</fullName>
    </submittedName>
</protein>
<gene>
    <name evidence="1" type="ORF">HMPREF9350_04788</name>
</gene>
<comment type="caution">
    <text evidence="1">The sequence shown here is derived from an EMBL/GenBank/DDBJ whole genome shotgun (WGS) entry which is preliminary data.</text>
</comment>
<dbReference type="Proteomes" id="UP000005056">
    <property type="component" value="Unassembled WGS sequence"/>
</dbReference>
<dbReference type="AlphaFoldDB" id="A0AAN3SD08"/>
<accession>A0AAN3SD08</accession>
<sequence>MIALSFFCRHALAIFGSCIYNATGYLLPWAKTGKSNGEIKVMKTAGCNYPWSRNGKNT</sequence>
<evidence type="ECO:0000313" key="1">
    <source>
        <dbReference type="EMBL" id="EFU33380.1"/>
    </source>
</evidence>
<organism evidence="1 2">
    <name type="scientific">Escherichia coli MS 85-1</name>
    <dbReference type="NCBI Taxonomy" id="679202"/>
    <lineage>
        <taxon>Bacteria</taxon>
        <taxon>Pseudomonadati</taxon>
        <taxon>Pseudomonadota</taxon>
        <taxon>Gammaproteobacteria</taxon>
        <taxon>Enterobacterales</taxon>
        <taxon>Enterobacteriaceae</taxon>
        <taxon>Escherichia</taxon>
    </lineage>
</organism>